<dbReference type="AlphaFoldDB" id="A0A9D2E9H5"/>
<evidence type="ECO:0000313" key="1">
    <source>
        <dbReference type="EMBL" id="HIZ33303.1"/>
    </source>
</evidence>
<comment type="caution">
    <text evidence="1">The sequence shown here is derived from an EMBL/GenBank/DDBJ whole genome shotgun (WGS) entry which is preliminary data.</text>
</comment>
<dbReference type="EMBL" id="DXBX01000055">
    <property type="protein sequence ID" value="HIZ33303.1"/>
    <property type="molecule type" value="Genomic_DNA"/>
</dbReference>
<gene>
    <name evidence="1" type="ORF">H9814_07175</name>
</gene>
<accession>A0A9D2E9H5</accession>
<proteinExistence type="predicted"/>
<sequence length="101" mass="11466">MAKENKVGAFLQITMNIKESDRAAAATVYNKYRQPFLDDIQGAHCKHLLVRDNDVQVLHGFVSVADAENYLKSDLFTQDVVVELKPYFQSEPDVRIYSMVG</sequence>
<reference evidence="1" key="1">
    <citation type="journal article" date="2021" name="PeerJ">
        <title>Extensive microbial diversity within the chicken gut microbiome revealed by metagenomics and culture.</title>
        <authorList>
            <person name="Gilroy R."/>
            <person name="Ravi A."/>
            <person name="Getino M."/>
            <person name="Pursley I."/>
            <person name="Horton D.L."/>
            <person name="Alikhan N.F."/>
            <person name="Baker D."/>
            <person name="Gharbi K."/>
            <person name="Hall N."/>
            <person name="Watson M."/>
            <person name="Adriaenssens E.M."/>
            <person name="Foster-Nyarko E."/>
            <person name="Jarju S."/>
            <person name="Secka A."/>
            <person name="Antonio M."/>
            <person name="Oren A."/>
            <person name="Chaudhuri R.R."/>
            <person name="La Ragione R."/>
            <person name="Hildebrand F."/>
            <person name="Pallen M.J."/>
        </authorList>
    </citation>
    <scope>NUCLEOTIDE SEQUENCE</scope>
    <source>
        <strain evidence="1">ChiHjej9B8-1298</strain>
    </source>
</reference>
<name>A0A9D2E9H5_9BACE</name>
<evidence type="ECO:0000313" key="2">
    <source>
        <dbReference type="Proteomes" id="UP000824028"/>
    </source>
</evidence>
<dbReference type="Proteomes" id="UP000824028">
    <property type="component" value="Unassembled WGS sequence"/>
</dbReference>
<organism evidence="1 2">
    <name type="scientific">Candidatus Bacteroides merdigallinarum</name>
    <dbReference type="NCBI Taxonomy" id="2838473"/>
    <lineage>
        <taxon>Bacteria</taxon>
        <taxon>Pseudomonadati</taxon>
        <taxon>Bacteroidota</taxon>
        <taxon>Bacteroidia</taxon>
        <taxon>Bacteroidales</taxon>
        <taxon>Bacteroidaceae</taxon>
        <taxon>Bacteroides</taxon>
    </lineage>
</organism>
<reference evidence="1" key="2">
    <citation type="submission" date="2021-04" db="EMBL/GenBank/DDBJ databases">
        <authorList>
            <person name="Gilroy R."/>
        </authorList>
    </citation>
    <scope>NUCLEOTIDE SEQUENCE</scope>
    <source>
        <strain evidence="1">ChiHjej9B8-1298</strain>
    </source>
</reference>
<protein>
    <submittedName>
        <fullName evidence="1">Uncharacterized protein</fullName>
    </submittedName>
</protein>